<dbReference type="GO" id="GO:0005524">
    <property type="term" value="F:ATP binding"/>
    <property type="evidence" value="ECO:0007669"/>
    <property type="project" value="UniProtKB-KW"/>
</dbReference>
<dbReference type="EMBL" id="JOJR01000177">
    <property type="protein sequence ID" value="RCN42853.1"/>
    <property type="molecule type" value="Genomic_DNA"/>
</dbReference>
<proteinExistence type="inferred from homology"/>
<dbReference type="GO" id="GO:0006310">
    <property type="term" value="P:DNA recombination"/>
    <property type="evidence" value="ECO:0007669"/>
    <property type="project" value="UniProtKB-KW"/>
</dbReference>
<dbReference type="AlphaFoldDB" id="A0A368GEM8"/>
<dbReference type="GO" id="GO:0016887">
    <property type="term" value="F:ATP hydrolysis activity"/>
    <property type="evidence" value="ECO:0007669"/>
    <property type="project" value="RHEA"/>
</dbReference>
<dbReference type="OrthoDB" id="1728974at2759"/>
<name>A0A368GEM8_ANCCA</name>
<feature type="domain" description="DNA helicase Pif1-like DEAD-box helicase" evidence="2">
    <location>
        <begin position="1"/>
        <end position="78"/>
    </location>
</feature>
<keyword evidence="1" id="KW-0547">Nucleotide-binding</keyword>
<gene>
    <name evidence="3" type="ORF">ANCCAN_11189</name>
</gene>
<comment type="similarity">
    <text evidence="1">Belongs to the helicase family.</text>
</comment>
<keyword evidence="4" id="KW-1185">Reference proteome</keyword>
<dbReference type="GO" id="GO:0006281">
    <property type="term" value="P:DNA repair"/>
    <property type="evidence" value="ECO:0007669"/>
    <property type="project" value="UniProtKB-KW"/>
</dbReference>
<dbReference type="GO" id="GO:0000723">
    <property type="term" value="P:telomere maintenance"/>
    <property type="evidence" value="ECO:0007669"/>
    <property type="project" value="InterPro"/>
</dbReference>
<dbReference type="GO" id="GO:0043139">
    <property type="term" value="F:5'-3' DNA helicase activity"/>
    <property type="evidence" value="ECO:0007669"/>
    <property type="project" value="UniProtKB-EC"/>
</dbReference>
<comment type="catalytic activity">
    <reaction evidence="1">
        <text>ATP + H2O = ADP + phosphate + H(+)</text>
        <dbReference type="Rhea" id="RHEA:13065"/>
        <dbReference type="ChEBI" id="CHEBI:15377"/>
        <dbReference type="ChEBI" id="CHEBI:15378"/>
        <dbReference type="ChEBI" id="CHEBI:30616"/>
        <dbReference type="ChEBI" id="CHEBI:43474"/>
        <dbReference type="ChEBI" id="CHEBI:456216"/>
        <dbReference type="EC" id="5.6.2.3"/>
    </reaction>
</comment>
<keyword evidence="1" id="KW-0233">DNA recombination</keyword>
<evidence type="ECO:0000313" key="3">
    <source>
        <dbReference type="EMBL" id="RCN42853.1"/>
    </source>
</evidence>
<evidence type="ECO:0000256" key="1">
    <source>
        <dbReference type="RuleBase" id="RU363044"/>
    </source>
</evidence>
<dbReference type="Pfam" id="PF05970">
    <property type="entry name" value="PIF1"/>
    <property type="match status" value="1"/>
</dbReference>
<comment type="cofactor">
    <cofactor evidence="1">
        <name>Mg(2+)</name>
        <dbReference type="ChEBI" id="CHEBI:18420"/>
    </cofactor>
</comment>
<protein>
    <recommendedName>
        <fullName evidence="1">ATP-dependent DNA helicase</fullName>
        <ecNumber evidence="1">5.6.2.3</ecNumber>
    </recommendedName>
</protein>
<keyword evidence="1" id="KW-0347">Helicase</keyword>
<keyword evidence="1" id="KW-0378">Hydrolase</keyword>
<keyword evidence="1" id="KW-0234">DNA repair</keyword>
<evidence type="ECO:0000259" key="2">
    <source>
        <dbReference type="Pfam" id="PF05970"/>
    </source>
</evidence>
<dbReference type="PANTHER" id="PTHR10492:SF57">
    <property type="entry name" value="ATP-DEPENDENT DNA HELICASE"/>
    <property type="match status" value="1"/>
</dbReference>
<dbReference type="EC" id="5.6.2.3" evidence="1"/>
<comment type="caution">
    <text evidence="3">The sequence shown here is derived from an EMBL/GenBank/DDBJ whole genome shotgun (WGS) entry which is preliminary data.</text>
</comment>
<dbReference type="STRING" id="29170.A0A368GEM8"/>
<reference evidence="3 4" key="1">
    <citation type="submission" date="2014-10" db="EMBL/GenBank/DDBJ databases">
        <title>Draft genome of the hookworm Ancylostoma caninum.</title>
        <authorList>
            <person name="Mitreva M."/>
        </authorList>
    </citation>
    <scope>NUCLEOTIDE SEQUENCE [LARGE SCALE GENOMIC DNA]</scope>
    <source>
        <strain evidence="3 4">Baltimore</strain>
    </source>
</reference>
<dbReference type="Proteomes" id="UP000252519">
    <property type="component" value="Unassembled WGS sequence"/>
</dbReference>
<evidence type="ECO:0000313" key="4">
    <source>
        <dbReference type="Proteomes" id="UP000252519"/>
    </source>
</evidence>
<keyword evidence="1" id="KW-0227">DNA damage</keyword>
<organism evidence="3 4">
    <name type="scientific">Ancylostoma caninum</name>
    <name type="common">Dog hookworm</name>
    <dbReference type="NCBI Taxonomy" id="29170"/>
    <lineage>
        <taxon>Eukaryota</taxon>
        <taxon>Metazoa</taxon>
        <taxon>Ecdysozoa</taxon>
        <taxon>Nematoda</taxon>
        <taxon>Chromadorea</taxon>
        <taxon>Rhabditida</taxon>
        <taxon>Rhabditina</taxon>
        <taxon>Rhabditomorpha</taxon>
        <taxon>Strongyloidea</taxon>
        <taxon>Ancylostomatidae</taxon>
        <taxon>Ancylostomatinae</taxon>
        <taxon>Ancylostoma</taxon>
    </lineage>
</organism>
<keyword evidence="1" id="KW-0067">ATP-binding</keyword>
<dbReference type="InterPro" id="IPR010285">
    <property type="entry name" value="DNA_helicase_pif1-like_DEAD"/>
</dbReference>
<dbReference type="PANTHER" id="PTHR10492">
    <property type="match status" value="1"/>
</dbReference>
<sequence>MVPKFALEAVDLLLQYLMGNTLPFGGKIVVLGRDFRQVLPSIERGGDCDMVDACIKNSNLWRRFWSYRLSTNMRAADSGASWCDFPMSVGNGNAAEDEHGHIELPSSNIANGNLIDNVLSDQITNEDSLIERAILAPRTLDVNRIKEEALDKLPGQLRVYRSIDEVVDERERIQQRVPEQPCSSWTTASCSKTQTRGHRDVIEESRRQGWIVQ</sequence>
<accession>A0A368GEM8</accession>